<reference evidence="3" key="1">
    <citation type="submission" date="2016-05" db="EMBL/GenBank/DDBJ databases">
        <title>Comparative genomics of biotechnologically important yeasts.</title>
        <authorList>
            <consortium name="DOE Joint Genome Institute"/>
            <person name="Riley R."/>
            <person name="Haridas S."/>
            <person name="Wolfe K.H."/>
            <person name="Lopes M.R."/>
            <person name="Hittinger C.T."/>
            <person name="Goker M."/>
            <person name="Salamov A."/>
            <person name="Wisecaver J."/>
            <person name="Long T.M."/>
            <person name="Aerts A.L."/>
            <person name="Barry K."/>
            <person name="Choi C."/>
            <person name="Clum A."/>
            <person name="Coughlan A.Y."/>
            <person name="Deshpande S."/>
            <person name="Douglass A.P."/>
            <person name="Hanson S.J."/>
            <person name="Klenk H.-P."/>
            <person name="Labutti K."/>
            <person name="Lapidus A."/>
            <person name="Lindquist E."/>
            <person name="Lipzen A."/>
            <person name="Meier-Kolthoff J.P."/>
            <person name="Ohm R.A."/>
            <person name="Otillar R.P."/>
            <person name="Pangilinan J."/>
            <person name="Peng Y."/>
            <person name="Rokas A."/>
            <person name="Rosa C.A."/>
            <person name="Scheuner C."/>
            <person name="Sibirny A.A."/>
            <person name="Slot J.C."/>
            <person name="Stielow J.B."/>
            <person name="Sun H."/>
            <person name="Kurtzman C.P."/>
            <person name="Blackwell M."/>
            <person name="Grigoriev I.V."/>
            <person name="Jeffries T.W."/>
        </authorList>
    </citation>
    <scope>NUCLEOTIDE SEQUENCE [LARGE SCALE GENOMIC DNA]</scope>
    <source>
        <strain evidence="3">DSM 1968</strain>
    </source>
</reference>
<accession>A0A1D2VM15</accession>
<gene>
    <name evidence="2" type="ORF">ASCRUDRAFT_74992</name>
</gene>
<dbReference type="InParanoid" id="A0A1D2VM15"/>
<proteinExistence type="predicted"/>
<evidence type="ECO:0000256" key="1">
    <source>
        <dbReference type="SAM" id="MobiDB-lite"/>
    </source>
</evidence>
<sequence length="76" mass="8949">MEPKQQSPQPQRRTQQRPVESRSNNTKGEYTKKYNKNVLFCRALSTKRYTTSERIELSILRLTVSRLNQLGHEVLS</sequence>
<organism evidence="2 3">
    <name type="scientific">Ascoidea rubescens DSM 1968</name>
    <dbReference type="NCBI Taxonomy" id="1344418"/>
    <lineage>
        <taxon>Eukaryota</taxon>
        <taxon>Fungi</taxon>
        <taxon>Dikarya</taxon>
        <taxon>Ascomycota</taxon>
        <taxon>Saccharomycotina</taxon>
        <taxon>Saccharomycetes</taxon>
        <taxon>Ascoideaceae</taxon>
        <taxon>Ascoidea</taxon>
    </lineage>
</organism>
<name>A0A1D2VM15_9ASCO</name>
<dbReference type="RefSeq" id="XP_020048967.1">
    <property type="nucleotide sequence ID" value="XM_020192897.1"/>
</dbReference>
<dbReference type="AlphaFoldDB" id="A0A1D2VM15"/>
<feature type="compositionally biased region" description="Low complexity" evidence="1">
    <location>
        <begin position="1"/>
        <end position="18"/>
    </location>
</feature>
<dbReference type="GeneID" id="30966533"/>
<feature type="non-terminal residue" evidence="2">
    <location>
        <position position="76"/>
    </location>
</feature>
<feature type="region of interest" description="Disordered" evidence="1">
    <location>
        <begin position="1"/>
        <end position="31"/>
    </location>
</feature>
<protein>
    <submittedName>
        <fullName evidence="2">Uncharacterized protein</fullName>
    </submittedName>
</protein>
<dbReference type="Proteomes" id="UP000095038">
    <property type="component" value="Unassembled WGS sequence"/>
</dbReference>
<evidence type="ECO:0000313" key="3">
    <source>
        <dbReference type="Proteomes" id="UP000095038"/>
    </source>
</evidence>
<evidence type="ECO:0000313" key="2">
    <source>
        <dbReference type="EMBL" id="ODV62660.1"/>
    </source>
</evidence>
<dbReference type="EMBL" id="KV454477">
    <property type="protein sequence ID" value="ODV62660.1"/>
    <property type="molecule type" value="Genomic_DNA"/>
</dbReference>
<keyword evidence="3" id="KW-1185">Reference proteome</keyword>